<organism evidence="7 8">
    <name type="scientific">Streptosporangium jomthongense</name>
    <dbReference type="NCBI Taxonomy" id="1193683"/>
    <lineage>
        <taxon>Bacteria</taxon>
        <taxon>Bacillati</taxon>
        <taxon>Actinomycetota</taxon>
        <taxon>Actinomycetes</taxon>
        <taxon>Streptosporangiales</taxon>
        <taxon>Streptosporangiaceae</taxon>
        <taxon>Streptosporangium</taxon>
    </lineage>
</organism>
<evidence type="ECO:0000256" key="5">
    <source>
        <dbReference type="RuleBase" id="RU362042"/>
    </source>
</evidence>
<dbReference type="PRINTS" id="PR00727">
    <property type="entry name" value="LEADERPTASE"/>
</dbReference>
<dbReference type="NCBIfam" id="TIGR02227">
    <property type="entry name" value="sigpep_I_bact"/>
    <property type="match status" value="1"/>
</dbReference>
<gene>
    <name evidence="7" type="primary">lepB</name>
    <name evidence="7" type="ORF">ACFOYY_24580</name>
</gene>
<accession>A0ABV8F741</accession>
<reference evidence="8" key="1">
    <citation type="journal article" date="2019" name="Int. J. Syst. Evol. Microbiol.">
        <title>The Global Catalogue of Microorganisms (GCM) 10K type strain sequencing project: providing services to taxonomists for standard genome sequencing and annotation.</title>
        <authorList>
            <consortium name="The Broad Institute Genomics Platform"/>
            <consortium name="The Broad Institute Genome Sequencing Center for Infectious Disease"/>
            <person name="Wu L."/>
            <person name="Ma J."/>
        </authorList>
    </citation>
    <scope>NUCLEOTIDE SEQUENCE [LARGE SCALE GENOMIC DNA]</scope>
    <source>
        <strain evidence="8">TBRC 7912</strain>
    </source>
</reference>
<dbReference type="PROSITE" id="PS00501">
    <property type="entry name" value="SPASE_I_1"/>
    <property type="match status" value="1"/>
</dbReference>
<dbReference type="EMBL" id="JBHSBC010000024">
    <property type="protein sequence ID" value="MFC3983328.1"/>
    <property type="molecule type" value="Genomic_DNA"/>
</dbReference>
<evidence type="ECO:0000256" key="2">
    <source>
        <dbReference type="ARBA" id="ARBA00009370"/>
    </source>
</evidence>
<dbReference type="Gene3D" id="2.10.109.10">
    <property type="entry name" value="Umud Fragment, subunit A"/>
    <property type="match status" value="1"/>
</dbReference>
<comment type="caution">
    <text evidence="7">The sequence shown here is derived from an EMBL/GenBank/DDBJ whole genome shotgun (WGS) entry which is preliminary data.</text>
</comment>
<dbReference type="Pfam" id="PF10502">
    <property type="entry name" value="Peptidase_S26"/>
    <property type="match status" value="1"/>
</dbReference>
<sequence>MIGLLTSVSVLAAFAVLLARLRRRWVLVTVSGTSMTPTLQPGDRLLVRRCRITGLKVGDIVVLEPPRPVHPRGVVVVAPARPRTRWKVKRVVALPGDRIPVSARAASDGRETVPENSLIVFGDAGESHDSRQVGLYSGDRILGVAVRRRAGRLPRP</sequence>
<evidence type="ECO:0000256" key="1">
    <source>
        <dbReference type="ARBA" id="ARBA00004401"/>
    </source>
</evidence>
<dbReference type="GO" id="GO:0009003">
    <property type="term" value="F:signal peptidase activity"/>
    <property type="evidence" value="ECO:0007669"/>
    <property type="project" value="UniProtKB-EC"/>
</dbReference>
<dbReference type="InterPro" id="IPR019533">
    <property type="entry name" value="Peptidase_S26"/>
</dbReference>
<dbReference type="RefSeq" id="WP_386192418.1">
    <property type="nucleotide sequence ID" value="NZ_JBHSBC010000024.1"/>
</dbReference>
<comment type="catalytic activity">
    <reaction evidence="5">
        <text>Cleavage of hydrophobic, N-terminal signal or leader sequences from secreted and periplasmic proteins.</text>
        <dbReference type="EC" id="3.4.21.89"/>
    </reaction>
</comment>
<dbReference type="CDD" id="cd06530">
    <property type="entry name" value="S26_SPase_I"/>
    <property type="match status" value="1"/>
</dbReference>
<keyword evidence="3 5" id="KW-0645">Protease</keyword>
<keyword evidence="8" id="KW-1185">Reference proteome</keyword>
<evidence type="ECO:0000259" key="6">
    <source>
        <dbReference type="Pfam" id="PF10502"/>
    </source>
</evidence>
<evidence type="ECO:0000313" key="8">
    <source>
        <dbReference type="Proteomes" id="UP001595698"/>
    </source>
</evidence>
<dbReference type="Proteomes" id="UP001595698">
    <property type="component" value="Unassembled WGS sequence"/>
</dbReference>
<dbReference type="EC" id="3.4.21.89" evidence="5"/>
<comment type="subcellular location">
    <subcellularLocation>
        <location evidence="1">Cell membrane</location>
        <topology evidence="1">Single-pass type II membrane protein</topology>
    </subcellularLocation>
    <subcellularLocation>
        <location evidence="5">Membrane</location>
        <topology evidence="5">Single-pass type II membrane protein</topology>
    </subcellularLocation>
</comment>
<proteinExistence type="inferred from homology"/>
<keyword evidence="4 5" id="KW-0378">Hydrolase</keyword>
<comment type="similarity">
    <text evidence="2 5">Belongs to the peptidase S26 family.</text>
</comment>
<feature type="domain" description="Peptidase S26" evidence="6">
    <location>
        <begin position="11"/>
        <end position="102"/>
    </location>
</feature>
<dbReference type="PANTHER" id="PTHR43390">
    <property type="entry name" value="SIGNAL PEPTIDASE I"/>
    <property type="match status" value="1"/>
</dbReference>
<dbReference type="InterPro" id="IPR000223">
    <property type="entry name" value="Pept_S26A_signal_pept_1"/>
</dbReference>
<dbReference type="InterPro" id="IPR019756">
    <property type="entry name" value="Pept_S26A_signal_pept_1_Ser-AS"/>
</dbReference>
<dbReference type="SUPFAM" id="SSF51306">
    <property type="entry name" value="LexA/Signal peptidase"/>
    <property type="match status" value="1"/>
</dbReference>
<protein>
    <recommendedName>
        <fullName evidence="5">Signal peptidase I</fullName>
        <ecNumber evidence="5">3.4.21.89</ecNumber>
    </recommendedName>
</protein>
<evidence type="ECO:0000256" key="4">
    <source>
        <dbReference type="ARBA" id="ARBA00022801"/>
    </source>
</evidence>
<dbReference type="PANTHER" id="PTHR43390:SF1">
    <property type="entry name" value="CHLOROPLAST PROCESSING PEPTIDASE"/>
    <property type="match status" value="1"/>
</dbReference>
<name>A0ABV8F741_9ACTN</name>
<evidence type="ECO:0000313" key="7">
    <source>
        <dbReference type="EMBL" id="MFC3983328.1"/>
    </source>
</evidence>
<evidence type="ECO:0000256" key="3">
    <source>
        <dbReference type="ARBA" id="ARBA00022670"/>
    </source>
</evidence>
<dbReference type="InterPro" id="IPR036286">
    <property type="entry name" value="LexA/Signal_pep-like_sf"/>
</dbReference>